<evidence type="ECO:0000256" key="1">
    <source>
        <dbReference type="ARBA" id="ARBA00022723"/>
    </source>
</evidence>
<name>A0A1F8DUI0_9BACT</name>
<feature type="coiled-coil region" evidence="5">
    <location>
        <begin position="5"/>
        <end position="32"/>
    </location>
</feature>
<proteinExistence type="predicted"/>
<feature type="zinc finger region" description="dksA C4-type" evidence="4">
    <location>
        <begin position="86"/>
        <end position="110"/>
    </location>
</feature>
<keyword evidence="2" id="KW-0863">Zinc-finger</keyword>
<evidence type="ECO:0000313" key="8">
    <source>
        <dbReference type="Proteomes" id="UP000178946"/>
    </source>
</evidence>
<evidence type="ECO:0000256" key="2">
    <source>
        <dbReference type="ARBA" id="ARBA00022771"/>
    </source>
</evidence>
<dbReference type="Proteomes" id="UP000178946">
    <property type="component" value="Unassembled WGS sequence"/>
</dbReference>
<comment type="caution">
    <text evidence="7">The sequence shown here is derived from an EMBL/GenBank/DDBJ whole genome shotgun (WGS) entry which is preliminary data.</text>
</comment>
<dbReference type="PROSITE" id="PS51128">
    <property type="entry name" value="ZF_DKSA_2"/>
    <property type="match status" value="1"/>
</dbReference>
<keyword evidence="5" id="KW-0175">Coiled coil</keyword>
<dbReference type="InterPro" id="IPR000962">
    <property type="entry name" value="Znf_DskA_TraR"/>
</dbReference>
<reference evidence="7 8" key="1">
    <citation type="journal article" date="2016" name="Nat. Commun.">
        <title>Thousands of microbial genomes shed light on interconnected biogeochemical processes in an aquifer system.</title>
        <authorList>
            <person name="Anantharaman K."/>
            <person name="Brown C.T."/>
            <person name="Hug L.A."/>
            <person name="Sharon I."/>
            <person name="Castelle C.J."/>
            <person name="Probst A.J."/>
            <person name="Thomas B.C."/>
            <person name="Singh A."/>
            <person name="Wilkins M.J."/>
            <person name="Karaoz U."/>
            <person name="Brodie E.L."/>
            <person name="Williams K.H."/>
            <person name="Hubbard S.S."/>
            <person name="Banfield J.F."/>
        </authorList>
    </citation>
    <scope>NUCLEOTIDE SEQUENCE [LARGE SCALE GENOMIC DNA]</scope>
</reference>
<keyword evidence="3" id="KW-0862">Zinc</keyword>
<accession>A0A1F8DUI0</accession>
<dbReference type="PANTHER" id="PTHR33823">
    <property type="entry name" value="RNA POLYMERASE-BINDING TRANSCRIPTION FACTOR DKSA-RELATED"/>
    <property type="match status" value="1"/>
</dbReference>
<dbReference type="Gene3D" id="1.20.120.910">
    <property type="entry name" value="DksA, coiled-coil domain"/>
    <property type="match status" value="1"/>
</dbReference>
<evidence type="ECO:0000256" key="5">
    <source>
        <dbReference type="SAM" id="Coils"/>
    </source>
</evidence>
<evidence type="ECO:0000259" key="6">
    <source>
        <dbReference type="Pfam" id="PF01258"/>
    </source>
</evidence>
<dbReference type="InterPro" id="IPR037187">
    <property type="entry name" value="DnaK_N"/>
</dbReference>
<dbReference type="Pfam" id="PF01258">
    <property type="entry name" value="zf-dskA_traR"/>
    <property type="match status" value="1"/>
</dbReference>
<evidence type="ECO:0000256" key="3">
    <source>
        <dbReference type="ARBA" id="ARBA00022833"/>
    </source>
</evidence>
<organism evidence="7 8">
    <name type="scientific">Candidatus Wolfebacteria bacterium RIFCSPLOWO2_01_FULL_45_19</name>
    <dbReference type="NCBI Taxonomy" id="1802557"/>
    <lineage>
        <taxon>Bacteria</taxon>
        <taxon>Candidatus Wolfeibacteriota</taxon>
    </lineage>
</organism>
<dbReference type="PANTHER" id="PTHR33823:SF4">
    <property type="entry name" value="GENERAL STRESS PROTEIN 16O"/>
    <property type="match status" value="1"/>
</dbReference>
<protein>
    <recommendedName>
        <fullName evidence="6">Zinc finger DksA/TraR C4-type domain-containing protein</fullName>
    </recommendedName>
</protein>
<evidence type="ECO:0000256" key="4">
    <source>
        <dbReference type="PROSITE-ProRule" id="PRU00510"/>
    </source>
</evidence>
<evidence type="ECO:0000313" key="7">
    <source>
        <dbReference type="EMBL" id="OGM91468.1"/>
    </source>
</evidence>
<gene>
    <name evidence="7" type="ORF">A3A20_02760</name>
</gene>
<dbReference type="SUPFAM" id="SSF57716">
    <property type="entry name" value="Glucocorticoid receptor-like (DNA-binding domain)"/>
    <property type="match status" value="1"/>
</dbReference>
<dbReference type="EMBL" id="MGIR01000002">
    <property type="protein sequence ID" value="OGM91468.1"/>
    <property type="molecule type" value="Genomic_DNA"/>
</dbReference>
<keyword evidence="1" id="KW-0479">Metal-binding</keyword>
<feature type="domain" description="Zinc finger DksA/TraR C4-type" evidence="6">
    <location>
        <begin position="81"/>
        <end position="113"/>
    </location>
</feature>
<sequence>MPLSKERLDNFKNKLEKEKASLEAELKELNPDKLPDFGSDVDHFDEEADEAEELTTNVSIANAIKERLGDIDSSLRKIGLGTYGNCEECGKEIDMDVLEASPESRLCKNCKHGQKSI</sequence>
<dbReference type="GO" id="GO:0008270">
    <property type="term" value="F:zinc ion binding"/>
    <property type="evidence" value="ECO:0007669"/>
    <property type="project" value="UniProtKB-KW"/>
</dbReference>
<dbReference type="STRING" id="1802557.A3A20_02760"/>
<dbReference type="AlphaFoldDB" id="A0A1F8DUI0"/>
<dbReference type="SUPFAM" id="SSF109635">
    <property type="entry name" value="DnaK suppressor protein DksA, alpha-hairpin domain"/>
    <property type="match status" value="1"/>
</dbReference>